<accession>A0A951QF75</accession>
<gene>
    <name evidence="8" type="ORF">KME15_16480</name>
</gene>
<evidence type="ECO:0000256" key="4">
    <source>
        <dbReference type="ARBA" id="ARBA00022840"/>
    </source>
</evidence>
<dbReference type="SUPFAM" id="SSF52540">
    <property type="entry name" value="P-loop containing nucleoside triphosphate hydrolases"/>
    <property type="match status" value="1"/>
</dbReference>
<evidence type="ECO:0000256" key="2">
    <source>
        <dbReference type="ARBA" id="ARBA00011963"/>
    </source>
</evidence>
<comment type="caution">
    <text evidence="8">The sequence shown here is derived from an EMBL/GenBank/DDBJ whole genome shotgun (WGS) entry which is preliminary data.</text>
</comment>
<reference evidence="8" key="1">
    <citation type="submission" date="2021-05" db="EMBL/GenBank/DDBJ databases">
        <authorList>
            <person name="Pietrasiak N."/>
            <person name="Ward R."/>
            <person name="Stajich J.E."/>
            <person name="Kurbessoian T."/>
        </authorList>
    </citation>
    <scope>NUCLEOTIDE SEQUENCE</scope>
    <source>
        <strain evidence="8">UHER 2000/2452</strain>
    </source>
</reference>
<evidence type="ECO:0000256" key="5">
    <source>
        <dbReference type="ARBA" id="ARBA00032897"/>
    </source>
</evidence>
<evidence type="ECO:0000256" key="3">
    <source>
        <dbReference type="ARBA" id="ARBA00022741"/>
    </source>
</evidence>
<dbReference type="EMBL" id="JAHHHD010000019">
    <property type="protein sequence ID" value="MBW4660273.1"/>
    <property type="molecule type" value="Genomic_DNA"/>
</dbReference>
<evidence type="ECO:0000313" key="8">
    <source>
        <dbReference type="EMBL" id="MBW4660273.1"/>
    </source>
</evidence>
<organism evidence="8 9">
    <name type="scientific">Drouetiella hepatica Uher 2000/2452</name>
    <dbReference type="NCBI Taxonomy" id="904376"/>
    <lineage>
        <taxon>Bacteria</taxon>
        <taxon>Bacillati</taxon>
        <taxon>Cyanobacteriota</taxon>
        <taxon>Cyanophyceae</taxon>
        <taxon>Oculatellales</taxon>
        <taxon>Oculatellaceae</taxon>
        <taxon>Drouetiella</taxon>
    </lineage>
</organism>
<proteinExistence type="inferred from homology"/>
<dbReference type="PANTHER" id="PTHR39206:SF1">
    <property type="entry name" value="SLL8004 PROTEIN"/>
    <property type="match status" value="1"/>
</dbReference>
<dbReference type="InterPro" id="IPR027417">
    <property type="entry name" value="P-loop_NTPase"/>
</dbReference>
<comment type="similarity">
    <text evidence="1">Belongs to the zeta toxin family.</text>
</comment>
<comment type="catalytic activity">
    <reaction evidence="6">
        <text>UDP-N-acetyl-alpha-D-glucosamine + ATP = UDP-N-acetyl-alpha-D-glucosamine 3'-phosphate + ADP + H(+)</text>
        <dbReference type="Rhea" id="RHEA:32671"/>
        <dbReference type="ChEBI" id="CHEBI:15378"/>
        <dbReference type="ChEBI" id="CHEBI:30616"/>
        <dbReference type="ChEBI" id="CHEBI:57705"/>
        <dbReference type="ChEBI" id="CHEBI:64353"/>
        <dbReference type="ChEBI" id="CHEBI:456216"/>
        <dbReference type="EC" id="2.7.1.176"/>
    </reaction>
</comment>
<dbReference type="Proteomes" id="UP000757435">
    <property type="component" value="Unassembled WGS sequence"/>
</dbReference>
<dbReference type="Gene3D" id="3.40.50.300">
    <property type="entry name" value="P-loop containing nucleotide triphosphate hydrolases"/>
    <property type="match status" value="1"/>
</dbReference>
<keyword evidence="3" id="KW-0547">Nucleotide-binding</keyword>
<dbReference type="AlphaFoldDB" id="A0A951QF75"/>
<evidence type="ECO:0000256" key="6">
    <source>
        <dbReference type="ARBA" id="ARBA00048178"/>
    </source>
</evidence>
<evidence type="ECO:0000259" key="7">
    <source>
        <dbReference type="Pfam" id="PF06414"/>
    </source>
</evidence>
<name>A0A951QF75_9CYAN</name>
<feature type="domain" description="Zeta toxin" evidence="7">
    <location>
        <begin position="2"/>
        <end position="162"/>
    </location>
</feature>
<dbReference type="Pfam" id="PF06414">
    <property type="entry name" value="Zeta_toxin"/>
    <property type="match status" value="1"/>
</dbReference>
<sequence>MPTVYVIGGANGAGKTTTSLILLPTSLNVIEFVNADAIAAGISPLNPESMAMQAGRIMLERLELLSSSGANFAFETTLASRTFAPFLRKCKDRGYAIALIYFWLRSADLAIERVSRRVAAGGHSIPDDVVRRRYERGRTNLTSLYLPLVDEWMIFDNSESESILVAEQELGQNQVIYNNDIWSQIRR</sequence>
<dbReference type="EC" id="2.7.1.176" evidence="2"/>
<keyword evidence="4" id="KW-0067">ATP-binding</keyword>
<protein>
    <recommendedName>
        <fullName evidence="5">UDP-N-acetylglucosamine kinase</fullName>
        <ecNumber evidence="2">2.7.1.176</ecNumber>
    </recommendedName>
    <alternativeName>
        <fullName evidence="5">UDP-N-acetylglucosamine kinase</fullName>
    </alternativeName>
</protein>
<evidence type="ECO:0000313" key="9">
    <source>
        <dbReference type="Proteomes" id="UP000757435"/>
    </source>
</evidence>
<dbReference type="GO" id="GO:0005524">
    <property type="term" value="F:ATP binding"/>
    <property type="evidence" value="ECO:0007669"/>
    <property type="project" value="UniProtKB-KW"/>
</dbReference>
<reference evidence="8" key="2">
    <citation type="journal article" date="2022" name="Microbiol. Resour. Announc.">
        <title>Metagenome Sequencing to Explore Phylogenomics of Terrestrial Cyanobacteria.</title>
        <authorList>
            <person name="Ward R.D."/>
            <person name="Stajich J.E."/>
            <person name="Johansen J.R."/>
            <person name="Huntemann M."/>
            <person name="Clum A."/>
            <person name="Foster B."/>
            <person name="Foster B."/>
            <person name="Roux S."/>
            <person name="Palaniappan K."/>
            <person name="Varghese N."/>
            <person name="Mukherjee S."/>
            <person name="Reddy T.B.K."/>
            <person name="Daum C."/>
            <person name="Copeland A."/>
            <person name="Chen I.A."/>
            <person name="Ivanova N.N."/>
            <person name="Kyrpides N.C."/>
            <person name="Shapiro N."/>
            <person name="Eloe-Fadrosh E.A."/>
            <person name="Pietrasiak N."/>
        </authorList>
    </citation>
    <scope>NUCLEOTIDE SEQUENCE</scope>
    <source>
        <strain evidence="8">UHER 2000/2452</strain>
    </source>
</reference>
<evidence type="ECO:0000256" key="1">
    <source>
        <dbReference type="ARBA" id="ARBA00009104"/>
    </source>
</evidence>
<dbReference type="InterPro" id="IPR010488">
    <property type="entry name" value="Zeta_toxin_domain"/>
</dbReference>
<dbReference type="GO" id="GO:0016301">
    <property type="term" value="F:kinase activity"/>
    <property type="evidence" value="ECO:0007669"/>
    <property type="project" value="InterPro"/>
</dbReference>
<dbReference type="PANTHER" id="PTHR39206">
    <property type="entry name" value="SLL8004 PROTEIN"/>
    <property type="match status" value="1"/>
</dbReference>